<dbReference type="STRING" id="413071.G9NAR2"/>
<proteinExistence type="predicted"/>
<name>G9NAR2_HYPVG</name>
<dbReference type="EMBL" id="ABDF02000091">
    <property type="protein sequence ID" value="EHK15923.1"/>
    <property type="molecule type" value="Genomic_DNA"/>
</dbReference>
<feature type="non-terminal residue" evidence="1">
    <location>
        <position position="686"/>
    </location>
</feature>
<dbReference type="OrthoDB" id="4898452at2759"/>
<dbReference type="InterPro" id="IPR027417">
    <property type="entry name" value="P-loop_NTPase"/>
</dbReference>
<evidence type="ECO:0000313" key="1">
    <source>
        <dbReference type="EMBL" id="EHK15923.1"/>
    </source>
</evidence>
<dbReference type="GeneID" id="25787909"/>
<evidence type="ECO:0000313" key="2">
    <source>
        <dbReference type="Proteomes" id="UP000007115"/>
    </source>
</evidence>
<gene>
    <name evidence="1" type="ORF">TRIVIDRAFT_1445</name>
</gene>
<comment type="caution">
    <text evidence="1">The sequence shown here is derived from an EMBL/GenBank/DDBJ whole genome shotgun (WGS) entry which is preliminary data.</text>
</comment>
<keyword evidence="2" id="KW-1185">Reference proteome</keyword>
<dbReference type="RefSeq" id="XP_013949988.1">
    <property type="nucleotide sequence ID" value="XM_014094513.1"/>
</dbReference>
<dbReference type="InParanoid" id="G9NAR2"/>
<accession>G9NAR2</accession>
<feature type="non-terminal residue" evidence="1">
    <location>
        <position position="1"/>
    </location>
</feature>
<dbReference type="HOGENOM" id="CLU_007214_0_0_1"/>
<reference evidence="1 2" key="1">
    <citation type="journal article" date="2011" name="Genome Biol.">
        <title>Comparative genome sequence analysis underscores mycoparasitism as the ancestral life style of Trichoderma.</title>
        <authorList>
            <person name="Kubicek C.P."/>
            <person name="Herrera-Estrella A."/>
            <person name="Seidl-Seiboth V."/>
            <person name="Martinez D.A."/>
            <person name="Druzhinina I.S."/>
            <person name="Thon M."/>
            <person name="Zeilinger S."/>
            <person name="Casas-Flores S."/>
            <person name="Horwitz B.A."/>
            <person name="Mukherjee P.K."/>
            <person name="Mukherjee M."/>
            <person name="Kredics L."/>
            <person name="Alcaraz L.D."/>
            <person name="Aerts A."/>
            <person name="Antal Z."/>
            <person name="Atanasova L."/>
            <person name="Cervantes-Badillo M.G."/>
            <person name="Challacombe J."/>
            <person name="Chertkov O."/>
            <person name="McCluskey K."/>
            <person name="Coulpier F."/>
            <person name="Deshpande N."/>
            <person name="von Doehren H."/>
            <person name="Ebbole D.J."/>
            <person name="Esquivel-Naranjo E.U."/>
            <person name="Fekete E."/>
            <person name="Flipphi M."/>
            <person name="Glaser F."/>
            <person name="Gomez-Rodriguez E.Y."/>
            <person name="Gruber S."/>
            <person name="Han C."/>
            <person name="Henrissat B."/>
            <person name="Hermosa R."/>
            <person name="Hernandez-Onate M."/>
            <person name="Karaffa L."/>
            <person name="Kosti I."/>
            <person name="Le Crom S."/>
            <person name="Lindquist E."/>
            <person name="Lucas S."/>
            <person name="Luebeck M."/>
            <person name="Luebeck P.S."/>
            <person name="Margeot A."/>
            <person name="Metz B."/>
            <person name="Misra M."/>
            <person name="Nevalainen H."/>
            <person name="Omann M."/>
            <person name="Packer N."/>
            <person name="Perrone G."/>
            <person name="Uresti-Rivera E.E."/>
            <person name="Salamov A."/>
            <person name="Schmoll M."/>
            <person name="Seiboth B."/>
            <person name="Shapiro H."/>
            <person name="Sukno S."/>
            <person name="Tamayo-Ramos J.A."/>
            <person name="Tisch D."/>
            <person name="Wiest A."/>
            <person name="Wilkinson H.H."/>
            <person name="Zhang M."/>
            <person name="Coutinho P.M."/>
            <person name="Kenerley C.M."/>
            <person name="Monte E."/>
            <person name="Baker S.E."/>
            <person name="Grigoriev I.V."/>
        </authorList>
    </citation>
    <scope>NUCLEOTIDE SEQUENCE [LARGE SCALE GENOMIC DNA]</scope>
    <source>
        <strain evidence="2">Gv29-8 / FGSC 10586</strain>
    </source>
</reference>
<dbReference type="PANTHER" id="PTHR43788">
    <property type="entry name" value="DNA2/NAM7 HELICASE FAMILY MEMBER"/>
    <property type="match status" value="1"/>
</dbReference>
<dbReference type="VEuPathDB" id="FungiDB:TRIVIDRAFT_1445"/>
<organism evidence="1 2">
    <name type="scientific">Hypocrea virens (strain Gv29-8 / FGSC 10586)</name>
    <name type="common">Gliocladium virens</name>
    <name type="synonym">Trichoderma virens</name>
    <dbReference type="NCBI Taxonomy" id="413071"/>
    <lineage>
        <taxon>Eukaryota</taxon>
        <taxon>Fungi</taxon>
        <taxon>Dikarya</taxon>
        <taxon>Ascomycota</taxon>
        <taxon>Pezizomycotina</taxon>
        <taxon>Sordariomycetes</taxon>
        <taxon>Hypocreomycetidae</taxon>
        <taxon>Hypocreales</taxon>
        <taxon>Hypocreaceae</taxon>
        <taxon>Trichoderma</taxon>
    </lineage>
</organism>
<dbReference type="SUPFAM" id="SSF52540">
    <property type="entry name" value="P-loop containing nucleoside triphosphate hydrolases"/>
    <property type="match status" value="1"/>
</dbReference>
<protein>
    <recommendedName>
        <fullName evidence="3">DNA2/NAM7 helicase helicase domain-containing protein</fullName>
    </recommendedName>
</protein>
<evidence type="ECO:0008006" key="3">
    <source>
        <dbReference type="Google" id="ProtNLM"/>
    </source>
</evidence>
<dbReference type="Gene3D" id="3.40.50.300">
    <property type="entry name" value="P-loop containing nucleotide triphosphate hydrolases"/>
    <property type="match status" value="1"/>
</dbReference>
<dbReference type="GO" id="GO:0043139">
    <property type="term" value="F:5'-3' DNA helicase activity"/>
    <property type="evidence" value="ECO:0007669"/>
    <property type="project" value="TreeGrafter"/>
</dbReference>
<dbReference type="InterPro" id="IPR050534">
    <property type="entry name" value="Coronavir_polyprotein_1ab"/>
</dbReference>
<dbReference type="OMA" id="ANMNRAD"/>
<sequence length="686" mass="77512">FIFGLSLGKEQTGNEQQGFGVCHSCNVGGGTVLPSDQYFIKVRFPRDGCSYAFKEAPKAVYDRFPNAKGREKGLTIIRVSLTEEARVTVDGFGMPFANAEDSELEDWINGNKPIVENLTLLDVLGQRTFYFVISVPVTVAMNRFSPDKLPPPYVSPYGTDQEWDVDKFKGLIKVNKGHQFEAAYCHDDDNHHMTAVNQNNVQDVMWLDDEAIQIAATKFPAYFVRPDSGAPTADTKRFFVVVAMRDGFTKEHESAWRRLSKGESFLLHLYDNAENAEPDAKWQCKIIDHPATVPVLERHKTESHELVLLVRRPQQAAMNPDYIVKDRMELHRALVRGNGFYEWMTKKDAPKSIADDMSSLSVADTGVTYRPLPSVNFLDFNDDARAEAIVNEALPHDRERFRGYLSNRPLGLGIIAAKFRRVLCSAPTHVAVDNFAARLDKRTRAMAEACNRGKEQNDPSRYRHRVVIRAYKPNAEVGAFNALLKDPTLGDEAAPKAWGYSSRWTLHLSLAFWLLAILGSPAVRELHPDDDECLWDLRRKIDQVLPLKRLRDVATGVTTWEQYEQEGLVSDKSIQYYMFRLLQYAHMLCTTPAATENVSEYRDWKNQTARGVAVDEAANMNRADLYCVWGNTLSPCFLFGDPKQLPPTVMTTNEKDSAGNFLNRFAKSGSISALLFFQAIGIPVYR</sequence>
<dbReference type="AlphaFoldDB" id="G9NAR2"/>
<dbReference type="eggNOG" id="KOG1802">
    <property type="taxonomic scope" value="Eukaryota"/>
</dbReference>
<dbReference type="Proteomes" id="UP000007115">
    <property type="component" value="Unassembled WGS sequence"/>
</dbReference>
<dbReference type="PANTHER" id="PTHR43788:SF8">
    <property type="entry name" value="DNA-BINDING PROTEIN SMUBP-2"/>
    <property type="match status" value="1"/>
</dbReference>